<dbReference type="EMBL" id="JAFBMS010000023">
    <property type="protein sequence ID" value="KAG9343615.1"/>
    <property type="molecule type" value="Genomic_DNA"/>
</dbReference>
<dbReference type="AlphaFoldDB" id="A0A8T2NTD4"/>
<feature type="compositionally biased region" description="Basic and acidic residues" evidence="1">
    <location>
        <begin position="33"/>
        <end position="42"/>
    </location>
</feature>
<evidence type="ECO:0000256" key="1">
    <source>
        <dbReference type="SAM" id="MobiDB-lite"/>
    </source>
</evidence>
<dbReference type="Proteomes" id="UP000824540">
    <property type="component" value="Unassembled WGS sequence"/>
</dbReference>
<keyword evidence="3" id="KW-1185">Reference proteome</keyword>
<sequence length="72" mass="8268">MEVTQCDENGDIQQLLIVADHRAAHDYCEHYSPDCETPHRDTPQAQEPEEELMTKKKTSPMAFYDFGPIAFP</sequence>
<evidence type="ECO:0000313" key="3">
    <source>
        <dbReference type="Proteomes" id="UP000824540"/>
    </source>
</evidence>
<gene>
    <name evidence="2" type="ORF">JZ751_013785</name>
</gene>
<organism evidence="2 3">
    <name type="scientific">Albula glossodonta</name>
    <name type="common">roundjaw bonefish</name>
    <dbReference type="NCBI Taxonomy" id="121402"/>
    <lineage>
        <taxon>Eukaryota</taxon>
        <taxon>Metazoa</taxon>
        <taxon>Chordata</taxon>
        <taxon>Craniata</taxon>
        <taxon>Vertebrata</taxon>
        <taxon>Euteleostomi</taxon>
        <taxon>Actinopterygii</taxon>
        <taxon>Neopterygii</taxon>
        <taxon>Teleostei</taxon>
        <taxon>Albuliformes</taxon>
        <taxon>Albulidae</taxon>
        <taxon>Albula</taxon>
    </lineage>
</organism>
<comment type="caution">
    <text evidence="2">The sequence shown here is derived from an EMBL/GenBank/DDBJ whole genome shotgun (WGS) entry which is preliminary data.</text>
</comment>
<dbReference type="OrthoDB" id="8939548at2759"/>
<reference evidence="2" key="1">
    <citation type="thesis" date="2021" institute="BYU ScholarsArchive" country="Provo, UT, USA">
        <title>Applications of and Algorithms for Genome Assembly and Genomic Analyses with an Emphasis on Marine Teleosts.</title>
        <authorList>
            <person name="Pickett B.D."/>
        </authorList>
    </citation>
    <scope>NUCLEOTIDE SEQUENCE</scope>
    <source>
        <strain evidence="2">HI-2016</strain>
    </source>
</reference>
<accession>A0A8T2NTD4</accession>
<name>A0A8T2NTD4_9TELE</name>
<protein>
    <submittedName>
        <fullName evidence="2">Uncharacterized protein</fullName>
    </submittedName>
</protein>
<evidence type="ECO:0000313" key="2">
    <source>
        <dbReference type="EMBL" id="KAG9343615.1"/>
    </source>
</evidence>
<feature type="region of interest" description="Disordered" evidence="1">
    <location>
        <begin position="33"/>
        <end position="58"/>
    </location>
</feature>
<proteinExistence type="predicted"/>